<feature type="domain" description="C2H2-type" evidence="8">
    <location>
        <begin position="314"/>
        <end position="342"/>
    </location>
</feature>
<dbReference type="AlphaFoldDB" id="A0A1D2MKE4"/>
<evidence type="ECO:0000313" key="9">
    <source>
        <dbReference type="EMBL" id="ODM93438.1"/>
    </source>
</evidence>
<dbReference type="InterPro" id="IPR036236">
    <property type="entry name" value="Znf_C2H2_sf"/>
</dbReference>
<dbReference type="PROSITE" id="PS00028">
    <property type="entry name" value="ZINC_FINGER_C2H2_1"/>
    <property type="match status" value="2"/>
</dbReference>
<name>A0A1D2MKE4_ORCCI</name>
<feature type="domain" description="C2H2-type" evidence="8">
    <location>
        <begin position="259"/>
        <end position="281"/>
    </location>
</feature>
<accession>A0A1D2MKE4</accession>
<keyword evidence="10" id="KW-1185">Reference proteome</keyword>
<dbReference type="SUPFAM" id="SSF57667">
    <property type="entry name" value="beta-beta-alpha zinc fingers"/>
    <property type="match status" value="2"/>
</dbReference>
<dbReference type="PANTHER" id="PTHR24376">
    <property type="entry name" value="ZINC FINGER PROTEIN"/>
    <property type="match status" value="1"/>
</dbReference>
<comment type="subcellular location">
    <subcellularLocation>
        <location evidence="1">Nucleus</location>
    </subcellularLocation>
</comment>
<dbReference type="InterPro" id="IPR013087">
    <property type="entry name" value="Znf_C2H2_type"/>
</dbReference>
<dbReference type="EMBL" id="LJIJ01000989">
    <property type="protein sequence ID" value="ODM93438.1"/>
    <property type="molecule type" value="Genomic_DNA"/>
</dbReference>
<proteinExistence type="predicted"/>
<dbReference type="GO" id="GO:0008270">
    <property type="term" value="F:zinc ion binding"/>
    <property type="evidence" value="ECO:0007669"/>
    <property type="project" value="UniProtKB-KW"/>
</dbReference>
<dbReference type="Gene3D" id="3.30.160.60">
    <property type="entry name" value="Classic Zinc Finger"/>
    <property type="match status" value="2"/>
</dbReference>
<gene>
    <name evidence="9" type="ORF">Ocin01_13244</name>
</gene>
<dbReference type="Proteomes" id="UP000094527">
    <property type="component" value="Unassembled WGS sequence"/>
</dbReference>
<protein>
    <submittedName>
        <fullName evidence="9">Protein suppressor of hairy wing</fullName>
    </submittedName>
</protein>
<sequence>MGVEVCLVCLKTFESGQDELLESSGIPLFTKFLKFVQNYLQISPLTRMNKDREVNDVFCEKWELSVINPICQVYLELLSAQLRLSWEMEQLGKQLKSSQGSSSSSDKLRVDNISTLKERLGIENVKQLEEFRSLVAQKCQLKRKEVLPDLIVSRCSDVEMDIKREPIDEDVDDDDDSYHLDFDTERDSTTGLLDLEGFTENPESENEIEIKIEPVVHVPISEKTVAQLPQNSTFKLSNPNQKGKPSRFVCSDGRKMVKVKCEKCDKVLLRSSFLPRHNRYHHDPINCSACEQSFQGKKHLDRHFYRHHHEVGSYHCKNCPKVFTTYDKLSVHRNKYHNQPGSHPCPHCPGKVYRTLKYLRKHTRTEHRISSELTRSIAISHAENGDVLA</sequence>
<keyword evidence="6" id="KW-0539">Nucleus</keyword>
<keyword evidence="4 7" id="KW-0863">Zinc-finger</keyword>
<dbReference type="OrthoDB" id="6067523at2759"/>
<dbReference type="GO" id="GO:0005634">
    <property type="term" value="C:nucleus"/>
    <property type="evidence" value="ECO:0007669"/>
    <property type="project" value="UniProtKB-SubCell"/>
</dbReference>
<feature type="domain" description="C2H2-type" evidence="8">
    <location>
        <begin position="285"/>
        <end position="312"/>
    </location>
</feature>
<evidence type="ECO:0000256" key="2">
    <source>
        <dbReference type="ARBA" id="ARBA00022723"/>
    </source>
</evidence>
<evidence type="ECO:0000256" key="6">
    <source>
        <dbReference type="ARBA" id="ARBA00023242"/>
    </source>
</evidence>
<organism evidence="9 10">
    <name type="scientific">Orchesella cincta</name>
    <name type="common">Springtail</name>
    <name type="synonym">Podura cincta</name>
    <dbReference type="NCBI Taxonomy" id="48709"/>
    <lineage>
        <taxon>Eukaryota</taxon>
        <taxon>Metazoa</taxon>
        <taxon>Ecdysozoa</taxon>
        <taxon>Arthropoda</taxon>
        <taxon>Hexapoda</taxon>
        <taxon>Collembola</taxon>
        <taxon>Entomobryomorpha</taxon>
        <taxon>Entomobryoidea</taxon>
        <taxon>Orchesellidae</taxon>
        <taxon>Orchesellinae</taxon>
        <taxon>Orchesella</taxon>
    </lineage>
</organism>
<dbReference type="SMART" id="SM00355">
    <property type="entry name" value="ZnF_C2H2"/>
    <property type="match status" value="4"/>
</dbReference>
<evidence type="ECO:0000256" key="1">
    <source>
        <dbReference type="ARBA" id="ARBA00004123"/>
    </source>
</evidence>
<keyword evidence="5" id="KW-0862">Zinc</keyword>
<keyword evidence="3" id="KW-0677">Repeat</keyword>
<dbReference type="PROSITE" id="PS50157">
    <property type="entry name" value="ZINC_FINGER_C2H2_2"/>
    <property type="match status" value="3"/>
</dbReference>
<dbReference type="Pfam" id="PF00096">
    <property type="entry name" value="zf-C2H2"/>
    <property type="match status" value="1"/>
</dbReference>
<reference evidence="9 10" key="1">
    <citation type="journal article" date="2016" name="Genome Biol. Evol.">
        <title>Gene Family Evolution Reflects Adaptation to Soil Environmental Stressors in the Genome of the Collembolan Orchesella cincta.</title>
        <authorList>
            <person name="Faddeeva-Vakhrusheva A."/>
            <person name="Derks M.F."/>
            <person name="Anvar S.Y."/>
            <person name="Agamennone V."/>
            <person name="Suring W."/>
            <person name="Smit S."/>
            <person name="van Straalen N.M."/>
            <person name="Roelofs D."/>
        </authorList>
    </citation>
    <scope>NUCLEOTIDE SEQUENCE [LARGE SCALE GENOMIC DNA]</scope>
    <source>
        <tissue evidence="9">Mixed pool</tissue>
    </source>
</reference>
<dbReference type="STRING" id="48709.A0A1D2MKE4"/>
<dbReference type="PANTHER" id="PTHR24376:SF235">
    <property type="entry name" value="C2H2-TYPE DOMAIN-CONTAINING PROTEIN"/>
    <property type="match status" value="1"/>
</dbReference>
<evidence type="ECO:0000256" key="7">
    <source>
        <dbReference type="PROSITE-ProRule" id="PRU00042"/>
    </source>
</evidence>
<keyword evidence="2" id="KW-0479">Metal-binding</keyword>
<comment type="caution">
    <text evidence="9">The sequence shown here is derived from an EMBL/GenBank/DDBJ whole genome shotgun (WGS) entry which is preliminary data.</text>
</comment>
<evidence type="ECO:0000256" key="4">
    <source>
        <dbReference type="ARBA" id="ARBA00022771"/>
    </source>
</evidence>
<evidence type="ECO:0000256" key="5">
    <source>
        <dbReference type="ARBA" id="ARBA00022833"/>
    </source>
</evidence>
<evidence type="ECO:0000313" key="10">
    <source>
        <dbReference type="Proteomes" id="UP000094527"/>
    </source>
</evidence>
<evidence type="ECO:0000259" key="8">
    <source>
        <dbReference type="PROSITE" id="PS50157"/>
    </source>
</evidence>
<evidence type="ECO:0000256" key="3">
    <source>
        <dbReference type="ARBA" id="ARBA00022737"/>
    </source>
</evidence>